<keyword evidence="3" id="KW-1185">Reference proteome</keyword>
<evidence type="ECO:0000313" key="3">
    <source>
        <dbReference type="Proteomes" id="UP000672039"/>
    </source>
</evidence>
<dbReference type="Pfam" id="PF04654">
    <property type="entry name" value="DUF599"/>
    <property type="match status" value="1"/>
</dbReference>
<accession>A0ABX7X1E7</accession>
<gene>
    <name evidence="2" type="ORF">J9253_03280</name>
</gene>
<dbReference type="PANTHER" id="PTHR31168:SF1">
    <property type="entry name" value="DUF599 FAMILY PROTEIN"/>
    <property type="match status" value="1"/>
</dbReference>
<dbReference type="PANTHER" id="PTHR31168">
    <property type="entry name" value="OS02G0292800 PROTEIN"/>
    <property type="match status" value="1"/>
</dbReference>
<keyword evidence="1" id="KW-1133">Transmembrane helix</keyword>
<evidence type="ECO:0000313" key="2">
    <source>
        <dbReference type="EMBL" id="QTR46980.1"/>
    </source>
</evidence>
<proteinExistence type="predicted"/>
<sequence length="235" mass="26379">MNTTEIYLLASSITLLTVYHLYLIWMIKHHPLRTDLGINSCARGAWVRNMMRRAPDVLVIQTLRNSLMSASFLASTAILLVAGLLSFTLTNKNNLENFDHVLNVLSNGHPHVALSRLLLLVLTFFFAFFNFVLAVRYYSHAGFLLNAANNEDGHALPEQFMIASLKRGAFHFTLGMRAFLFSLPFGLWLLGPVWLLLGSILLVLVLWKIDFPKHTGIPSNECFVGKGYCEPGKAD</sequence>
<organism evidence="2 3">
    <name type="scientific">Thiothrix litoralis</name>
    <dbReference type="NCBI Taxonomy" id="2891210"/>
    <lineage>
        <taxon>Bacteria</taxon>
        <taxon>Pseudomonadati</taxon>
        <taxon>Pseudomonadota</taxon>
        <taxon>Gammaproteobacteria</taxon>
        <taxon>Thiotrichales</taxon>
        <taxon>Thiotrichaceae</taxon>
        <taxon>Thiothrix</taxon>
    </lineage>
</organism>
<dbReference type="Proteomes" id="UP000672039">
    <property type="component" value="Chromosome"/>
</dbReference>
<feature type="transmembrane region" description="Helical" evidence="1">
    <location>
        <begin position="193"/>
        <end position="209"/>
    </location>
</feature>
<dbReference type="EMBL" id="CP072801">
    <property type="protein sequence ID" value="QTR46980.1"/>
    <property type="molecule type" value="Genomic_DNA"/>
</dbReference>
<evidence type="ECO:0000256" key="1">
    <source>
        <dbReference type="SAM" id="Phobius"/>
    </source>
</evidence>
<feature type="transmembrane region" description="Helical" evidence="1">
    <location>
        <begin position="113"/>
        <end position="135"/>
    </location>
</feature>
<reference evidence="2 3" key="1">
    <citation type="submission" date="2021-04" db="EMBL/GenBank/DDBJ databases">
        <title>Genomics, taxonomy and metabolism of representatives of sulfur bacteria of the genus Thiothrix: Thiothrix fructosivorans QT, Thiothrix unzii A1T and three new species, Thiothrix subterranea sp. nov., Thiothrix litoralis sp. nov. and 'Candidatus Thiothrix anitrata' sp. nov.</title>
        <authorList>
            <person name="Ravin N.V."/>
            <person name="Smolyakov D."/>
            <person name="Rudenko T.S."/>
            <person name="Mardanov A.V."/>
            <person name="Beletsky A.V."/>
            <person name="Markov N.D."/>
            <person name="Fomenkov A.I."/>
            <person name="Roberts R.J."/>
            <person name="Karnachuk O.V."/>
            <person name="Novikov A."/>
            <person name="Grabovich M.Y."/>
        </authorList>
    </citation>
    <scope>NUCLEOTIDE SEQUENCE [LARGE SCALE GENOMIC DNA]</scope>
    <source>
        <strain evidence="2 3">AS</strain>
    </source>
</reference>
<dbReference type="InterPro" id="IPR006747">
    <property type="entry name" value="DUF599"/>
</dbReference>
<keyword evidence="1" id="KW-0472">Membrane</keyword>
<feature type="transmembrane region" description="Helical" evidence="1">
    <location>
        <begin position="70"/>
        <end position="89"/>
    </location>
</feature>
<dbReference type="RefSeq" id="WP_210223285.1">
    <property type="nucleotide sequence ID" value="NZ_CP072801.1"/>
</dbReference>
<protein>
    <submittedName>
        <fullName evidence="2">DUF599 domain-containing protein</fullName>
    </submittedName>
</protein>
<feature type="transmembrane region" description="Helical" evidence="1">
    <location>
        <begin position="6"/>
        <end position="25"/>
    </location>
</feature>
<keyword evidence="1" id="KW-0812">Transmembrane</keyword>
<name>A0ABX7X1E7_9GAMM</name>